<sequence length="161" mass="17880">MRVSAKVMFGTHSCIDPLRYPTSPEAFIREAAQHNATPRFRLSTRRRLPRRLAAAAAVARRRPCGTIGATSLYTPPPPQRREEQGGRPPCCAGACGICTRCGLLGGSLGRSPARSKVQHFFDPEASRQKLPNRVQHRILSLALKENLLSQEAMFRKFCLEL</sequence>
<dbReference type="AlphaFoldDB" id="A0A0E0GKM1"/>
<accession>A0A0E0GKM1</accession>
<name>A0A0E0GKM1_ORYNI</name>
<proteinExistence type="predicted"/>
<reference evidence="1" key="1">
    <citation type="submission" date="2015-04" db="UniProtKB">
        <authorList>
            <consortium name="EnsemblPlants"/>
        </authorList>
    </citation>
    <scope>IDENTIFICATION</scope>
    <source>
        <strain evidence="1">SL10</strain>
    </source>
</reference>
<evidence type="ECO:0000313" key="2">
    <source>
        <dbReference type="Proteomes" id="UP000006591"/>
    </source>
</evidence>
<dbReference type="HOGENOM" id="CLU_1646415_0_0_1"/>
<protein>
    <submittedName>
        <fullName evidence="1">Uncharacterized protein</fullName>
    </submittedName>
</protein>
<evidence type="ECO:0000313" key="1">
    <source>
        <dbReference type="EnsemblPlants" id="ONIVA03G13590.3"/>
    </source>
</evidence>
<dbReference type="Proteomes" id="UP000006591">
    <property type="component" value="Chromosome 3"/>
</dbReference>
<keyword evidence="2" id="KW-1185">Reference proteome</keyword>
<dbReference type="Gramene" id="ONIVA03G13590.3">
    <property type="protein sequence ID" value="ONIVA03G13590.3"/>
    <property type="gene ID" value="ONIVA03G13590"/>
</dbReference>
<dbReference type="EnsemblPlants" id="ONIVA03G13590.3">
    <property type="protein sequence ID" value="ONIVA03G13590.3"/>
    <property type="gene ID" value="ONIVA03G13590"/>
</dbReference>
<reference evidence="1" key="2">
    <citation type="submission" date="2018-04" db="EMBL/GenBank/DDBJ databases">
        <title>OnivRS2 (Oryza nivara Reference Sequence Version 2).</title>
        <authorList>
            <person name="Zhang J."/>
            <person name="Kudrna D."/>
            <person name="Lee S."/>
            <person name="Talag J."/>
            <person name="Rajasekar S."/>
            <person name="Welchert J."/>
            <person name="Hsing Y.-I."/>
            <person name="Wing R.A."/>
        </authorList>
    </citation>
    <scope>NUCLEOTIDE SEQUENCE [LARGE SCALE GENOMIC DNA]</scope>
    <source>
        <strain evidence="1">SL10</strain>
    </source>
</reference>
<organism evidence="1">
    <name type="scientific">Oryza nivara</name>
    <name type="common">Indian wild rice</name>
    <name type="synonym">Oryza sativa f. spontanea</name>
    <dbReference type="NCBI Taxonomy" id="4536"/>
    <lineage>
        <taxon>Eukaryota</taxon>
        <taxon>Viridiplantae</taxon>
        <taxon>Streptophyta</taxon>
        <taxon>Embryophyta</taxon>
        <taxon>Tracheophyta</taxon>
        <taxon>Spermatophyta</taxon>
        <taxon>Magnoliopsida</taxon>
        <taxon>Liliopsida</taxon>
        <taxon>Poales</taxon>
        <taxon>Poaceae</taxon>
        <taxon>BOP clade</taxon>
        <taxon>Oryzoideae</taxon>
        <taxon>Oryzeae</taxon>
        <taxon>Oryzinae</taxon>
        <taxon>Oryza</taxon>
    </lineage>
</organism>